<protein>
    <submittedName>
        <fullName evidence="1">Uncharacterized protein</fullName>
    </submittedName>
</protein>
<gene>
    <name evidence="1" type="ORF">GCM10023346_41120</name>
</gene>
<dbReference type="Proteomes" id="UP001500200">
    <property type="component" value="Unassembled WGS sequence"/>
</dbReference>
<proteinExistence type="predicted"/>
<reference evidence="2" key="1">
    <citation type="journal article" date="2019" name="Int. J. Syst. Evol. Microbiol.">
        <title>The Global Catalogue of Microorganisms (GCM) 10K type strain sequencing project: providing services to taxonomists for standard genome sequencing and annotation.</title>
        <authorList>
            <consortium name="The Broad Institute Genomics Platform"/>
            <consortium name="The Broad Institute Genome Sequencing Center for Infectious Disease"/>
            <person name="Wu L."/>
            <person name="Ma J."/>
        </authorList>
    </citation>
    <scope>NUCLEOTIDE SEQUENCE [LARGE SCALE GENOMIC DNA]</scope>
    <source>
        <strain evidence="2">JCM 18514</strain>
    </source>
</reference>
<accession>A0ABP9SP15</accession>
<evidence type="ECO:0000313" key="2">
    <source>
        <dbReference type="Proteomes" id="UP001500200"/>
    </source>
</evidence>
<sequence>MFTCKLPVISQSGIDLTVQTLETTETHLLIRLRSEARIPSRHRAETTLAAAHERFTITDAHGTTLMKEHGSSLSEGPFGGILDLAFPSDGRLDLGSPLTLKSENAQVTFQLLCKIRCGGIRVGRAQHLS</sequence>
<keyword evidence="2" id="KW-1185">Reference proteome</keyword>
<dbReference type="EMBL" id="BAABKK010000031">
    <property type="protein sequence ID" value="GAA5200024.1"/>
    <property type="molecule type" value="Genomic_DNA"/>
</dbReference>
<organism evidence="1 2">
    <name type="scientific">Arthrobacter gyeryongensis</name>
    <dbReference type="NCBI Taxonomy" id="1650592"/>
    <lineage>
        <taxon>Bacteria</taxon>
        <taxon>Bacillati</taxon>
        <taxon>Actinomycetota</taxon>
        <taxon>Actinomycetes</taxon>
        <taxon>Micrococcales</taxon>
        <taxon>Micrococcaceae</taxon>
        <taxon>Arthrobacter</taxon>
    </lineage>
</organism>
<comment type="caution">
    <text evidence="1">The sequence shown here is derived from an EMBL/GenBank/DDBJ whole genome shotgun (WGS) entry which is preliminary data.</text>
</comment>
<evidence type="ECO:0000313" key="1">
    <source>
        <dbReference type="EMBL" id="GAA5200024.1"/>
    </source>
</evidence>
<name>A0ABP9SP15_9MICC</name>